<proteinExistence type="predicted"/>
<sequence length="118" mass="13577">MPELIIKTDDPDFFRDLKEAHIPDLSIDQRIRAFASVELPPVLELLSNLIVVVTGGVSAIQLFRNWLHNRIKQGNPHKIAIEDQEVTQDPKQVFIVIDKYIQQTQINIDNKPTEQKQP</sequence>
<dbReference type="AlphaFoldDB" id="A0A419F7M4"/>
<organism evidence="1 2">
    <name type="scientific">Candidatus Abyssobacteria bacterium SURF_17</name>
    <dbReference type="NCBI Taxonomy" id="2093361"/>
    <lineage>
        <taxon>Bacteria</taxon>
        <taxon>Pseudomonadati</taxon>
        <taxon>Candidatus Hydrogenedentota</taxon>
        <taxon>Candidatus Abyssobacteria</taxon>
    </lineage>
</organism>
<reference evidence="1 2" key="1">
    <citation type="journal article" date="2017" name="ISME J.">
        <title>Energy and carbon metabolisms in a deep terrestrial subsurface fluid microbial community.</title>
        <authorList>
            <person name="Momper L."/>
            <person name="Jungbluth S.P."/>
            <person name="Lee M.D."/>
            <person name="Amend J.P."/>
        </authorList>
    </citation>
    <scope>NUCLEOTIDE SEQUENCE [LARGE SCALE GENOMIC DNA]</scope>
    <source>
        <strain evidence="1">SURF_17</strain>
    </source>
</reference>
<dbReference type="EMBL" id="QZKI01000015">
    <property type="protein sequence ID" value="RJP74414.1"/>
    <property type="molecule type" value="Genomic_DNA"/>
</dbReference>
<dbReference type="Proteomes" id="UP000285961">
    <property type="component" value="Unassembled WGS sequence"/>
</dbReference>
<gene>
    <name evidence="1" type="ORF">C4532_02400</name>
</gene>
<protein>
    <submittedName>
        <fullName evidence="1">Uncharacterized protein</fullName>
    </submittedName>
</protein>
<name>A0A419F7M4_9BACT</name>
<evidence type="ECO:0000313" key="2">
    <source>
        <dbReference type="Proteomes" id="UP000285961"/>
    </source>
</evidence>
<evidence type="ECO:0000313" key="1">
    <source>
        <dbReference type="EMBL" id="RJP74414.1"/>
    </source>
</evidence>
<accession>A0A419F7M4</accession>
<comment type="caution">
    <text evidence="1">The sequence shown here is derived from an EMBL/GenBank/DDBJ whole genome shotgun (WGS) entry which is preliminary data.</text>
</comment>